<dbReference type="Gene3D" id="1.20.1320.20">
    <property type="entry name" value="hef helicase domain"/>
    <property type="match status" value="1"/>
</dbReference>
<dbReference type="InterPro" id="IPR006935">
    <property type="entry name" value="Helicase/UvrB_N"/>
</dbReference>
<dbReference type="InterPro" id="IPR027417">
    <property type="entry name" value="P-loop_NTPase"/>
</dbReference>
<reference evidence="12" key="1">
    <citation type="journal article" date="2018" name="Nat. Microbiol.">
        <title>Leveraging single-cell genomics to expand the fungal tree of life.</title>
        <authorList>
            <person name="Ahrendt S.R."/>
            <person name="Quandt C.A."/>
            <person name="Ciobanu D."/>
            <person name="Clum A."/>
            <person name="Salamov A."/>
            <person name="Andreopoulos B."/>
            <person name="Cheng J.F."/>
            <person name="Woyke T."/>
            <person name="Pelin A."/>
            <person name="Henrissat B."/>
            <person name="Reynolds N.K."/>
            <person name="Benny G.L."/>
            <person name="Smith M.E."/>
            <person name="James T.Y."/>
            <person name="Grigoriev I.V."/>
        </authorList>
    </citation>
    <scope>NUCLEOTIDE SEQUENCE [LARGE SCALE GENOMIC DNA]</scope>
</reference>
<dbReference type="GO" id="GO:0005524">
    <property type="term" value="F:ATP binding"/>
    <property type="evidence" value="ECO:0007669"/>
    <property type="project" value="UniProtKB-UniRule"/>
</dbReference>
<comment type="similarity">
    <text evidence="2 8">Belongs to the DEAD box helicase family. DEAH subfamily. FANCM sub-subfamily.</text>
</comment>
<keyword evidence="4 11" id="KW-0378">Hydrolase</keyword>
<evidence type="ECO:0000256" key="6">
    <source>
        <dbReference type="ARBA" id="ARBA00022840"/>
    </source>
</evidence>
<dbReference type="CDD" id="cd12091">
    <property type="entry name" value="FANCM_ID"/>
    <property type="match status" value="1"/>
</dbReference>
<evidence type="ECO:0000256" key="2">
    <source>
        <dbReference type="ARBA" id="ARBA00009889"/>
    </source>
</evidence>
<dbReference type="SMART" id="SM00487">
    <property type="entry name" value="DEXDc"/>
    <property type="match status" value="1"/>
</dbReference>
<feature type="domain" description="Helicase ATP-binding" evidence="10">
    <location>
        <begin position="23"/>
        <end position="191"/>
    </location>
</feature>
<evidence type="ECO:0000313" key="11">
    <source>
        <dbReference type="EMBL" id="RKO92847.1"/>
    </source>
</evidence>
<evidence type="ECO:0000256" key="5">
    <source>
        <dbReference type="ARBA" id="ARBA00022806"/>
    </source>
</evidence>
<organism evidence="11 12">
    <name type="scientific">Blyttiomyces helicus</name>
    <dbReference type="NCBI Taxonomy" id="388810"/>
    <lineage>
        <taxon>Eukaryota</taxon>
        <taxon>Fungi</taxon>
        <taxon>Fungi incertae sedis</taxon>
        <taxon>Chytridiomycota</taxon>
        <taxon>Chytridiomycota incertae sedis</taxon>
        <taxon>Chytridiomycetes</taxon>
        <taxon>Chytridiomycetes incertae sedis</taxon>
        <taxon>Blyttiomyces</taxon>
    </lineage>
</organism>
<evidence type="ECO:0000256" key="3">
    <source>
        <dbReference type="ARBA" id="ARBA00022741"/>
    </source>
</evidence>
<dbReference type="Pfam" id="PF04851">
    <property type="entry name" value="ResIII"/>
    <property type="match status" value="1"/>
</dbReference>
<dbReference type="PROSITE" id="PS51192">
    <property type="entry name" value="HELICASE_ATP_BIND_1"/>
    <property type="match status" value="1"/>
</dbReference>
<name>A0A4V1ISA2_9FUNG</name>
<dbReference type="AlphaFoldDB" id="A0A4V1ISA2"/>
<evidence type="ECO:0000256" key="8">
    <source>
        <dbReference type="RuleBase" id="RU367027"/>
    </source>
</evidence>
<keyword evidence="7" id="KW-0539">Nucleus</keyword>
<sequence length="447" mass="50839">DPEAIKTWIYPTNCSARDYQFNITQKALFSNTLVALPTGLGKTLIAAVVMFNYFRWFPEGKIVFMAPTKPLVAQQIEACYKITGIPQAATVELTGQTTPEMRRLSWLTRRVFFLTPQVMQNDLNRGTCPHSQVVLVVVDEAHRGTGNHAYCEVVRELRQQNEHFRILALTATPGAELKTVQAVVQNLLISRIEIRTETSPDIKPYLHQRELETIKIAKSEIIQVVENAFSKIMGIFLGRLCRERAFYNNDAPTVTSFQLMQARDRWRNENKNIDKFKAASIEGAFGVAMSLASPLQLLQKYGIRTFYAALTRYIEEGRKEGSRISQARAELLKSSELAELVSTVEAHMLQPDFVSHPKVDHLTAIVIQHFTDHEEEMRRQRREGSTVESRETRAMIFTQFRESVEEIVSMLDMHKPMVRAMSFVGQAGTKGGGKGFTQKEQLQVNKR</sequence>
<keyword evidence="5" id="KW-0347">Helicase</keyword>
<dbReference type="GO" id="GO:0036297">
    <property type="term" value="P:interstrand cross-link repair"/>
    <property type="evidence" value="ECO:0007669"/>
    <property type="project" value="TreeGrafter"/>
</dbReference>
<dbReference type="GO" id="GO:0043138">
    <property type="term" value="F:3'-5' DNA helicase activity"/>
    <property type="evidence" value="ECO:0007669"/>
    <property type="project" value="InterPro"/>
</dbReference>
<dbReference type="Gene3D" id="3.40.50.300">
    <property type="entry name" value="P-loop containing nucleotide triphosphate hydrolases"/>
    <property type="match status" value="2"/>
</dbReference>
<dbReference type="GO" id="GO:0045003">
    <property type="term" value="P:double-strand break repair via synthesis-dependent strand annealing"/>
    <property type="evidence" value="ECO:0007669"/>
    <property type="project" value="TreeGrafter"/>
</dbReference>
<gene>
    <name evidence="11" type="ORF">BDK51DRAFT_7306</name>
</gene>
<evidence type="ECO:0000256" key="7">
    <source>
        <dbReference type="ARBA" id="ARBA00023242"/>
    </source>
</evidence>
<dbReference type="InterPro" id="IPR039686">
    <property type="entry name" value="FANCM/Mph1-like_ID"/>
</dbReference>
<dbReference type="EC" id="3.6.4.12" evidence="8"/>
<dbReference type="Proteomes" id="UP000269721">
    <property type="component" value="Unassembled WGS sequence"/>
</dbReference>
<dbReference type="InterPro" id="IPR044749">
    <property type="entry name" value="FANCM_DEXDc"/>
</dbReference>
<dbReference type="CDD" id="cd18033">
    <property type="entry name" value="DEXDc_FANCM"/>
    <property type="match status" value="1"/>
</dbReference>
<dbReference type="GO" id="GO:0005634">
    <property type="term" value="C:nucleus"/>
    <property type="evidence" value="ECO:0007669"/>
    <property type="project" value="UniProtKB-SubCell"/>
</dbReference>
<dbReference type="FunFam" id="3.40.50.300:FF:000861">
    <property type="entry name" value="Fanconi anemia, complementation group M"/>
    <property type="match status" value="1"/>
</dbReference>
<feature type="region of interest" description="Disordered" evidence="9">
    <location>
        <begin position="428"/>
        <end position="447"/>
    </location>
</feature>
<dbReference type="PANTHER" id="PTHR14025:SF20">
    <property type="entry name" value="FANCONI ANEMIA GROUP M PROTEIN"/>
    <property type="match status" value="1"/>
</dbReference>
<comment type="catalytic activity">
    <reaction evidence="8">
        <text>ATP + H2O = ADP + phosphate + H(+)</text>
        <dbReference type="Rhea" id="RHEA:13065"/>
        <dbReference type="ChEBI" id="CHEBI:15377"/>
        <dbReference type="ChEBI" id="CHEBI:15378"/>
        <dbReference type="ChEBI" id="CHEBI:30616"/>
        <dbReference type="ChEBI" id="CHEBI:43474"/>
        <dbReference type="ChEBI" id="CHEBI:456216"/>
        <dbReference type="EC" id="3.6.4.12"/>
    </reaction>
</comment>
<feature type="non-terminal residue" evidence="11">
    <location>
        <position position="447"/>
    </location>
</feature>
<dbReference type="SUPFAM" id="SSF52540">
    <property type="entry name" value="P-loop containing nucleoside triphosphate hydrolases"/>
    <property type="match status" value="1"/>
</dbReference>
<evidence type="ECO:0000259" key="10">
    <source>
        <dbReference type="PROSITE" id="PS51192"/>
    </source>
</evidence>
<protein>
    <recommendedName>
        <fullName evidence="8">ATP-dependent DNA helicase</fullName>
        <ecNumber evidence="8">3.6.4.12</ecNumber>
    </recommendedName>
</protein>
<feature type="non-terminal residue" evidence="11">
    <location>
        <position position="1"/>
    </location>
</feature>
<comment type="function">
    <text evidence="8">ATP-dependent DNA helicase involved in DNA damage repair by homologous recombination and in genome maintenance. Capable of unwinding D-loops. Plays a role in limiting crossover recombinants during mitotic DNA double-strand break (DSB) repair. Component of a FANCM-MHF complex which promotes gene conversion at blocked replication forks, probably by reversal of the stalled fork.</text>
</comment>
<comment type="subcellular location">
    <subcellularLocation>
        <location evidence="1 8">Nucleus</location>
    </subcellularLocation>
</comment>
<comment type="subunit">
    <text evidence="8">Interacts with the MHF histone-fold complex to form the FANCM-MHF complex.</text>
</comment>
<evidence type="ECO:0000313" key="12">
    <source>
        <dbReference type="Proteomes" id="UP000269721"/>
    </source>
</evidence>
<keyword evidence="12" id="KW-1185">Reference proteome</keyword>
<evidence type="ECO:0000256" key="9">
    <source>
        <dbReference type="SAM" id="MobiDB-lite"/>
    </source>
</evidence>
<dbReference type="OrthoDB" id="164902at2759"/>
<dbReference type="GO" id="GO:0016887">
    <property type="term" value="F:ATP hydrolysis activity"/>
    <property type="evidence" value="ECO:0007669"/>
    <property type="project" value="RHEA"/>
</dbReference>
<evidence type="ECO:0000256" key="4">
    <source>
        <dbReference type="ARBA" id="ARBA00022801"/>
    </source>
</evidence>
<proteinExistence type="inferred from homology"/>
<dbReference type="GO" id="GO:0009378">
    <property type="term" value="F:four-way junction helicase activity"/>
    <property type="evidence" value="ECO:0007669"/>
    <property type="project" value="TreeGrafter"/>
</dbReference>
<dbReference type="InterPro" id="IPR014001">
    <property type="entry name" value="Helicase_ATP-bd"/>
</dbReference>
<dbReference type="GO" id="GO:0000400">
    <property type="term" value="F:four-way junction DNA binding"/>
    <property type="evidence" value="ECO:0007669"/>
    <property type="project" value="TreeGrafter"/>
</dbReference>
<dbReference type="PANTHER" id="PTHR14025">
    <property type="entry name" value="FANCONI ANEMIA GROUP M FANCM FAMILY MEMBER"/>
    <property type="match status" value="1"/>
</dbReference>
<accession>A0A4V1ISA2</accession>
<dbReference type="EMBL" id="KZ994475">
    <property type="protein sequence ID" value="RKO92847.1"/>
    <property type="molecule type" value="Genomic_DNA"/>
</dbReference>
<keyword evidence="6" id="KW-0067">ATP-binding</keyword>
<evidence type="ECO:0000256" key="1">
    <source>
        <dbReference type="ARBA" id="ARBA00004123"/>
    </source>
</evidence>
<keyword evidence="3" id="KW-0547">Nucleotide-binding</keyword>